<dbReference type="SUPFAM" id="SSF81301">
    <property type="entry name" value="Nucleotidyltransferase"/>
    <property type="match status" value="1"/>
</dbReference>
<dbReference type="InterPro" id="IPR007685">
    <property type="entry name" value="RelA_SpoT"/>
</dbReference>
<dbReference type="InterPro" id="IPR045865">
    <property type="entry name" value="ACT-like_dom_sf"/>
</dbReference>
<dbReference type="InterPro" id="IPR004811">
    <property type="entry name" value="RelA/Spo_fam"/>
</dbReference>
<dbReference type="NCBIfam" id="TIGR00691">
    <property type="entry name" value="spoT_relA"/>
    <property type="match status" value="1"/>
</dbReference>
<dbReference type="SUPFAM" id="SSF81271">
    <property type="entry name" value="TGS-like"/>
    <property type="match status" value="1"/>
</dbReference>
<dbReference type="Pfam" id="PF04607">
    <property type="entry name" value="RelA_SpoT"/>
    <property type="match status" value="1"/>
</dbReference>
<dbReference type="Gene3D" id="1.10.3210.10">
    <property type="entry name" value="Hypothetical protein af1432"/>
    <property type="match status" value="1"/>
</dbReference>
<evidence type="ECO:0000256" key="4">
    <source>
        <dbReference type="ARBA" id="ARBA00033308"/>
    </source>
</evidence>
<dbReference type="SMART" id="SM00954">
    <property type="entry name" value="RelA_SpoT"/>
    <property type="match status" value="1"/>
</dbReference>
<comment type="caution">
    <text evidence="8">The sequence shown here is derived from an EMBL/GenBank/DDBJ whole genome shotgun (WGS) entry which is preliminary data.</text>
</comment>
<evidence type="ECO:0000313" key="9">
    <source>
        <dbReference type="Proteomes" id="UP001221189"/>
    </source>
</evidence>
<dbReference type="Gene3D" id="3.30.70.260">
    <property type="match status" value="1"/>
</dbReference>
<dbReference type="InterPro" id="IPR004095">
    <property type="entry name" value="TGS"/>
</dbReference>
<dbReference type="SUPFAM" id="SSF55021">
    <property type="entry name" value="ACT-like"/>
    <property type="match status" value="1"/>
</dbReference>
<name>A0ABT5KA96_9BURK</name>
<gene>
    <name evidence="8" type="ORF">PRZ03_04705</name>
</gene>
<dbReference type="PANTHER" id="PTHR21262">
    <property type="entry name" value="GUANOSINE-3',5'-BIS DIPHOSPHATE 3'-PYROPHOSPHOHYDROLASE"/>
    <property type="match status" value="1"/>
</dbReference>
<dbReference type="CDD" id="cd05399">
    <property type="entry name" value="NT_Rel-Spo_like"/>
    <property type="match status" value="1"/>
</dbReference>
<dbReference type="PANTHER" id="PTHR21262:SF31">
    <property type="entry name" value="GTP PYROPHOSPHOKINASE"/>
    <property type="match status" value="1"/>
</dbReference>
<feature type="domain" description="TGS" evidence="7">
    <location>
        <begin position="440"/>
        <end position="501"/>
    </location>
</feature>
<proteinExistence type="inferred from homology"/>
<organism evidence="8 9">
    <name type="scientific">Roseateles albus</name>
    <dbReference type="NCBI Taxonomy" id="2987525"/>
    <lineage>
        <taxon>Bacteria</taxon>
        <taxon>Pseudomonadati</taxon>
        <taxon>Pseudomonadota</taxon>
        <taxon>Betaproteobacteria</taxon>
        <taxon>Burkholderiales</taxon>
        <taxon>Sphaerotilaceae</taxon>
        <taxon>Roseateles</taxon>
    </lineage>
</organism>
<evidence type="ECO:0000313" key="8">
    <source>
        <dbReference type="EMBL" id="MDC8770863.1"/>
    </source>
</evidence>
<dbReference type="SUPFAM" id="SSF109604">
    <property type="entry name" value="HD-domain/PDEase-like"/>
    <property type="match status" value="1"/>
</dbReference>
<evidence type="ECO:0000256" key="1">
    <source>
        <dbReference type="ARBA" id="ARBA00019852"/>
    </source>
</evidence>
<dbReference type="CDD" id="cd04876">
    <property type="entry name" value="ACT_RelA-SpoT"/>
    <property type="match status" value="1"/>
</dbReference>
<dbReference type="InterPro" id="IPR002912">
    <property type="entry name" value="ACT_dom"/>
</dbReference>
<evidence type="ECO:0000256" key="2">
    <source>
        <dbReference type="ARBA" id="ARBA00029754"/>
    </source>
</evidence>
<comment type="similarity">
    <text evidence="5">Belongs to the relA/spoT family.</text>
</comment>
<dbReference type="InterPro" id="IPR012675">
    <property type="entry name" value="Beta-grasp_dom_sf"/>
</dbReference>
<dbReference type="PROSITE" id="PS51880">
    <property type="entry name" value="TGS"/>
    <property type="match status" value="1"/>
</dbReference>
<accession>A0ABT5KA96</accession>
<dbReference type="Pfam" id="PF02824">
    <property type="entry name" value="TGS"/>
    <property type="match status" value="1"/>
</dbReference>
<evidence type="ECO:0000256" key="3">
    <source>
        <dbReference type="ARBA" id="ARBA00032407"/>
    </source>
</evidence>
<keyword evidence="9" id="KW-1185">Reference proteome</keyword>
<sequence>MKTGSQSGQAQTAAIVSLLEASPALELTPVGGAPATGITPLDTVARARAFAEPLLTGQLLDTGEEALVHADGVAAILAGIGAAPAMQAASYLVYAGDYLARPEELVSKAFGESYASLVMHTRKLVQIQRAAREARVEAAARAEQTERVRKMLLAFSRDLRVVLLRLASRLQTLRFFASSKQACPGSLAAESLQVFAPLANRLGIWQIKWELEDLSFRFLQPQAYRELARALDEKRLGREQSIEAARAALQADLLTLGIEAQVQGRPKHLYSIHKKMQGKGLQLERVFDLRALRVVVPAVADCYAVLSRLHELYTPVDGEFDDYIARPKPNGYQSLHTVVLGADGRAMEVQIRTAAMHEHAEHGVAAHWAYKEAGARGYAGVSAAGDFEEQVAQARKAVLRQLLAWERDFVEGDASVAAGAAAGAAATADAGADSATVFDDRIYVFTPQASIVELAAGATPVDFAYAVHTDLGHRCRGAKVDGVMVPLNTPLKSGQTVEVTSAKEGGPSLDWLNAELGFLQSQRSRTKVRAWFNAMAQRQTAARGREAVEKLLQREGKTAVKLEDLAGRLGFKNADALFEVVGKDEYSLRNIELLLRPPVPEPDDDELLAQRRSKAGANAPRGGVLVVGVDSLLTNLARCCRPAPPDAIGGYVTRGKGVAIHRLDCSNFRQMAALAGERVIEVEWGGRPNELDAKGRGAAQYPVDVVVEASERQGLLRDVLEVFSKEKMNVVAVNTQAAKNAGRAVRSETSWTHFTVEVADSGRLAQALRHVATVNGVRSARRK</sequence>
<dbReference type="Gene3D" id="3.30.460.10">
    <property type="entry name" value="Beta Polymerase, domain 2"/>
    <property type="match status" value="1"/>
</dbReference>
<dbReference type="Pfam" id="PF13291">
    <property type="entry name" value="ACT_4"/>
    <property type="match status" value="1"/>
</dbReference>
<dbReference type="InterPro" id="IPR033655">
    <property type="entry name" value="TGS_RelA/SpoT"/>
</dbReference>
<dbReference type="Proteomes" id="UP001221189">
    <property type="component" value="Unassembled WGS sequence"/>
</dbReference>
<dbReference type="RefSeq" id="WP_273599235.1">
    <property type="nucleotide sequence ID" value="NZ_JAQQXT010000002.1"/>
</dbReference>
<evidence type="ECO:0000256" key="5">
    <source>
        <dbReference type="RuleBase" id="RU003847"/>
    </source>
</evidence>
<comment type="function">
    <text evidence="5">In eubacteria ppGpp (guanosine 3'-diphosphate 5'-diphosphate) is a mediator of the stringent response that coordinates a variety of cellular activities in response to changes in nutritional abundance.</text>
</comment>
<dbReference type="InterPro" id="IPR012676">
    <property type="entry name" value="TGS-like"/>
</dbReference>
<evidence type="ECO:0000259" key="7">
    <source>
        <dbReference type="PROSITE" id="PS51880"/>
    </source>
</evidence>
<dbReference type="PROSITE" id="PS51671">
    <property type="entry name" value="ACT"/>
    <property type="match status" value="1"/>
</dbReference>
<dbReference type="Gene3D" id="3.10.20.30">
    <property type="match status" value="1"/>
</dbReference>
<dbReference type="CDD" id="cd01668">
    <property type="entry name" value="TGS_RSH"/>
    <property type="match status" value="1"/>
</dbReference>
<reference evidence="8 9" key="1">
    <citation type="submission" date="2022-10" db="EMBL/GenBank/DDBJ databases">
        <title>Paucibacter sp. hw1 Genome sequencing.</title>
        <authorList>
            <person name="Park S."/>
        </authorList>
    </citation>
    <scope>NUCLEOTIDE SEQUENCE [LARGE SCALE GENOMIC DNA]</scope>
    <source>
        <strain evidence="9">hw1</strain>
    </source>
</reference>
<evidence type="ECO:0000259" key="6">
    <source>
        <dbReference type="PROSITE" id="PS51671"/>
    </source>
</evidence>
<dbReference type="Pfam" id="PF13328">
    <property type="entry name" value="HD_4"/>
    <property type="match status" value="1"/>
</dbReference>
<protein>
    <recommendedName>
        <fullName evidence="1">GTP pyrophosphokinase</fullName>
    </recommendedName>
    <alternativeName>
        <fullName evidence="3">(p)ppGpp synthase</fullName>
    </alternativeName>
    <alternativeName>
        <fullName evidence="2">ATP:GTP 3'-pyrophosphotransferase</fullName>
    </alternativeName>
    <alternativeName>
        <fullName evidence="4">ppGpp synthase I</fullName>
    </alternativeName>
</protein>
<dbReference type="EMBL" id="JAQQXT010000002">
    <property type="protein sequence ID" value="MDC8770863.1"/>
    <property type="molecule type" value="Genomic_DNA"/>
</dbReference>
<dbReference type="InterPro" id="IPR043519">
    <property type="entry name" value="NT_sf"/>
</dbReference>
<feature type="domain" description="ACT" evidence="6">
    <location>
        <begin position="704"/>
        <end position="783"/>
    </location>
</feature>